<reference evidence="8 10" key="2">
    <citation type="submission" date="2019-09" db="EMBL/GenBank/DDBJ databases">
        <title>A bacterium isolated from glacier soil.</title>
        <authorList>
            <person name="Liu Q."/>
        </authorList>
    </citation>
    <scope>NUCLEOTIDE SEQUENCE [LARGE SCALE GENOMIC DNA]</scope>
    <source>
        <strain evidence="8 10">MDT1-10-3</strain>
    </source>
</reference>
<keyword evidence="11" id="KW-1185">Reference proteome</keyword>
<evidence type="ECO:0000256" key="1">
    <source>
        <dbReference type="ARBA" id="ARBA00004651"/>
    </source>
</evidence>
<sequence length="102" mass="11792">MNLSLNNSLGRFRLVAIVEGISYLVLLFIAMPMKYLGGMETAVKYPGMVHGVLFVLFAFLLLQVWIEYRWSFKKAAAAFFWSLVPFGTFYFDKQIARDQPNR</sequence>
<evidence type="ECO:0000313" key="10">
    <source>
        <dbReference type="Proteomes" id="UP000323866"/>
    </source>
</evidence>
<feature type="transmembrane region" description="Helical" evidence="6">
    <location>
        <begin position="12"/>
        <end position="33"/>
    </location>
</feature>
<evidence type="ECO:0000256" key="2">
    <source>
        <dbReference type="ARBA" id="ARBA00022475"/>
    </source>
</evidence>
<evidence type="ECO:0000256" key="3">
    <source>
        <dbReference type="ARBA" id="ARBA00022692"/>
    </source>
</evidence>
<dbReference type="RefSeq" id="WP_149097753.1">
    <property type="nucleotide sequence ID" value="NZ_BMMG01000002.1"/>
</dbReference>
<comment type="caution">
    <text evidence="8">The sequence shown here is derived from an EMBL/GenBank/DDBJ whole genome shotgun (WGS) entry which is preliminary data.</text>
</comment>
<comment type="subcellular location">
    <subcellularLocation>
        <location evidence="1">Cell membrane</location>
        <topology evidence="1">Multi-pass membrane protein</topology>
    </subcellularLocation>
</comment>
<reference evidence="8 10" key="1">
    <citation type="submission" date="2019-07" db="EMBL/GenBank/DDBJ databases">
        <authorList>
            <person name="Qu J.-H."/>
        </authorList>
    </citation>
    <scope>NUCLEOTIDE SEQUENCE [LARGE SCALE GENOMIC DNA]</scope>
    <source>
        <strain evidence="8 10">MDT1-10-3</strain>
    </source>
</reference>
<organism evidence="8 10">
    <name type="scientific">Rufibacter glacialis</name>
    <dbReference type="NCBI Taxonomy" id="1259555"/>
    <lineage>
        <taxon>Bacteria</taxon>
        <taxon>Pseudomonadati</taxon>
        <taxon>Bacteroidota</taxon>
        <taxon>Cytophagia</taxon>
        <taxon>Cytophagales</taxon>
        <taxon>Hymenobacteraceae</taxon>
        <taxon>Rufibacter</taxon>
    </lineage>
</organism>
<keyword evidence="2" id="KW-1003">Cell membrane</keyword>
<evidence type="ECO:0000313" key="8">
    <source>
        <dbReference type="EMBL" id="KAA6435561.1"/>
    </source>
</evidence>
<dbReference type="EMBL" id="VKKZ01000019">
    <property type="protein sequence ID" value="KAA6435561.1"/>
    <property type="molecule type" value="Genomic_DNA"/>
</dbReference>
<keyword evidence="3 6" id="KW-0812">Transmembrane</keyword>
<evidence type="ECO:0000313" key="11">
    <source>
        <dbReference type="Proteomes" id="UP001570846"/>
    </source>
</evidence>
<dbReference type="Pfam" id="PF12823">
    <property type="entry name" value="DUF3817"/>
    <property type="match status" value="1"/>
</dbReference>
<dbReference type="GO" id="GO:0005886">
    <property type="term" value="C:plasma membrane"/>
    <property type="evidence" value="ECO:0007669"/>
    <property type="project" value="UniProtKB-SubCell"/>
</dbReference>
<dbReference type="PANTHER" id="PTHR40077:SF1">
    <property type="entry name" value="MEMBRANE PROTEIN"/>
    <property type="match status" value="1"/>
</dbReference>
<dbReference type="OrthoDB" id="1121311at2"/>
<evidence type="ECO:0000259" key="7">
    <source>
        <dbReference type="Pfam" id="PF12823"/>
    </source>
</evidence>
<reference evidence="9 11" key="3">
    <citation type="submission" date="2024-08" db="EMBL/GenBank/DDBJ databases">
        <authorList>
            <person name="Wei W."/>
        </authorList>
    </citation>
    <scope>NUCLEOTIDE SEQUENCE [LARGE SCALE GENOMIC DNA]</scope>
    <source>
        <strain evidence="9 11">XU2</strain>
    </source>
</reference>
<accession>A0A5M8QK76</accession>
<proteinExistence type="predicted"/>
<name>A0A5M8QK76_9BACT</name>
<dbReference type="EMBL" id="JBGOGF010000001">
    <property type="protein sequence ID" value="MFA1769941.1"/>
    <property type="molecule type" value="Genomic_DNA"/>
</dbReference>
<dbReference type="PANTHER" id="PTHR40077">
    <property type="entry name" value="MEMBRANE PROTEIN-RELATED"/>
    <property type="match status" value="1"/>
</dbReference>
<evidence type="ECO:0000256" key="6">
    <source>
        <dbReference type="SAM" id="Phobius"/>
    </source>
</evidence>
<dbReference type="AlphaFoldDB" id="A0A5M8QK76"/>
<keyword evidence="5 6" id="KW-0472">Membrane</keyword>
<evidence type="ECO:0000256" key="4">
    <source>
        <dbReference type="ARBA" id="ARBA00022989"/>
    </source>
</evidence>
<dbReference type="InterPro" id="IPR023845">
    <property type="entry name" value="DUF3817_TM"/>
</dbReference>
<feature type="domain" description="DUF3817" evidence="7">
    <location>
        <begin position="9"/>
        <end position="97"/>
    </location>
</feature>
<keyword evidence="4 6" id="KW-1133">Transmembrane helix</keyword>
<evidence type="ECO:0000256" key="5">
    <source>
        <dbReference type="ARBA" id="ARBA00023136"/>
    </source>
</evidence>
<evidence type="ECO:0000313" key="9">
    <source>
        <dbReference type="EMBL" id="MFA1769941.1"/>
    </source>
</evidence>
<dbReference type="NCBIfam" id="TIGR03954">
    <property type="entry name" value="integ_memb_HG"/>
    <property type="match status" value="1"/>
</dbReference>
<dbReference type="Proteomes" id="UP000323866">
    <property type="component" value="Unassembled WGS sequence"/>
</dbReference>
<gene>
    <name evidence="9" type="ORF">ACD591_01465</name>
    <name evidence="8" type="ORF">FOE74_06365</name>
</gene>
<dbReference type="Proteomes" id="UP001570846">
    <property type="component" value="Unassembled WGS sequence"/>
</dbReference>
<protein>
    <submittedName>
        <fullName evidence="8">DUF3817 domain-containing protein</fullName>
    </submittedName>
</protein>
<feature type="transmembrane region" description="Helical" evidence="6">
    <location>
        <begin position="45"/>
        <end position="66"/>
    </location>
</feature>